<sequence>MGLYAPCLTLSNNTNACKESKSIIQTKAFKSKRTRCQSENVAMLSGNDTFERMEPLGFALEHDTTQIFAPTLPPAPYPVEPYHFYCTQMATECTVQQLSDTLRDCDFEFSLQPNRSKFKCVKYVQFHPIEFVIRIYTCANAILVEFQRRGGCLLLWDHLYQTIYTKLLPYVDRTVPACSQSSKGQKKIMSQDSFSAVLHKTLFDVKFEHSNKSSGTQVLETMVMSTMRDIQREGCKAIASITQEKENASIVFSRKNMMKALLACASSSDVEMASGAMASLRNIIDAMMDTKEGKEVRNLAERVIETSRSHLKITDSNQLHQQCDITLSLLTAKLGDKIKKPQDFI</sequence>
<dbReference type="InterPro" id="IPR011989">
    <property type="entry name" value="ARM-like"/>
</dbReference>
<dbReference type="AlphaFoldDB" id="F0W512"/>
<proteinExistence type="predicted"/>
<reference evidence="1" key="1">
    <citation type="journal article" date="2011" name="PLoS Biol.">
        <title>Gene gain and loss during evolution of obligate parasitism in the white rust pathogen of Arabidopsis thaliana.</title>
        <authorList>
            <person name="Kemen E."/>
            <person name="Gardiner A."/>
            <person name="Schultz-Larsen T."/>
            <person name="Kemen A.C."/>
            <person name="Balmuth A.L."/>
            <person name="Robert-Seilaniantz A."/>
            <person name="Bailey K."/>
            <person name="Holub E."/>
            <person name="Studholme D.J."/>
            <person name="Maclean D."/>
            <person name="Jones J.D."/>
        </authorList>
    </citation>
    <scope>NUCLEOTIDE SEQUENCE</scope>
</reference>
<accession>F0W512</accession>
<reference evidence="1" key="2">
    <citation type="submission" date="2011-02" db="EMBL/GenBank/DDBJ databases">
        <authorList>
            <person name="MacLean D."/>
        </authorList>
    </citation>
    <scope>NUCLEOTIDE SEQUENCE</scope>
</reference>
<protein>
    <submittedName>
        <fullName evidence="1">Uncharacterized protein AlNc14C19G1983</fullName>
    </submittedName>
</protein>
<name>F0W512_9STRA</name>
<dbReference type="Gene3D" id="1.25.10.10">
    <property type="entry name" value="Leucine-rich Repeat Variant"/>
    <property type="match status" value="1"/>
</dbReference>
<organism evidence="1">
    <name type="scientific">Albugo laibachii Nc14</name>
    <dbReference type="NCBI Taxonomy" id="890382"/>
    <lineage>
        <taxon>Eukaryota</taxon>
        <taxon>Sar</taxon>
        <taxon>Stramenopiles</taxon>
        <taxon>Oomycota</taxon>
        <taxon>Peronosporomycetes</taxon>
        <taxon>Albuginales</taxon>
        <taxon>Albuginaceae</taxon>
        <taxon>Albugo</taxon>
    </lineage>
</organism>
<dbReference type="EMBL" id="FR824064">
    <property type="protein sequence ID" value="CCA16203.1"/>
    <property type="molecule type" value="Genomic_DNA"/>
</dbReference>
<dbReference type="SUPFAM" id="SSF48371">
    <property type="entry name" value="ARM repeat"/>
    <property type="match status" value="1"/>
</dbReference>
<evidence type="ECO:0000313" key="1">
    <source>
        <dbReference type="EMBL" id="CCA16203.1"/>
    </source>
</evidence>
<gene>
    <name evidence="1" type="primary">AlNc14C19G1983</name>
    <name evidence="1" type="ORF">ALNC14_023460</name>
</gene>
<dbReference type="HOGENOM" id="CLU_805146_0_0_1"/>
<dbReference type="InterPro" id="IPR016024">
    <property type="entry name" value="ARM-type_fold"/>
</dbReference>